<feature type="compositionally biased region" description="Low complexity" evidence="1">
    <location>
        <begin position="68"/>
        <end position="83"/>
    </location>
</feature>
<evidence type="ECO:0000313" key="2">
    <source>
        <dbReference type="EMBL" id="JAG79136.1"/>
    </source>
</evidence>
<feature type="region of interest" description="Disordered" evidence="1">
    <location>
        <begin position="1"/>
        <end position="26"/>
    </location>
</feature>
<feature type="non-terminal residue" evidence="2">
    <location>
        <position position="122"/>
    </location>
</feature>
<reference evidence="2" key="1">
    <citation type="submission" date="2015-01" db="EMBL/GenBank/DDBJ databases">
        <title>Transcriptome Assembly of Fopius arisanus.</title>
        <authorList>
            <person name="Geib S."/>
        </authorList>
    </citation>
    <scope>NUCLEOTIDE SEQUENCE</scope>
</reference>
<organism evidence="2">
    <name type="scientific">Fopius arisanus</name>
    <dbReference type="NCBI Taxonomy" id="64838"/>
    <lineage>
        <taxon>Eukaryota</taxon>
        <taxon>Metazoa</taxon>
        <taxon>Ecdysozoa</taxon>
        <taxon>Arthropoda</taxon>
        <taxon>Hexapoda</taxon>
        <taxon>Insecta</taxon>
        <taxon>Pterygota</taxon>
        <taxon>Neoptera</taxon>
        <taxon>Endopterygota</taxon>
        <taxon>Hymenoptera</taxon>
        <taxon>Apocrita</taxon>
        <taxon>Ichneumonoidea</taxon>
        <taxon>Braconidae</taxon>
        <taxon>Opiinae</taxon>
        <taxon>Fopius</taxon>
    </lineage>
</organism>
<dbReference type="EMBL" id="GBYB01009369">
    <property type="protein sequence ID" value="JAG79136.1"/>
    <property type="molecule type" value="Transcribed_RNA"/>
</dbReference>
<name>A0A0C9QZY1_9HYME</name>
<accession>A0A0C9QZY1</accession>
<proteinExistence type="predicted"/>
<evidence type="ECO:0000256" key="1">
    <source>
        <dbReference type="SAM" id="MobiDB-lite"/>
    </source>
</evidence>
<protein>
    <submittedName>
        <fullName evidence="2">BioB protein</fullName>
    </submittedName>
</protein>
<feature type="region of interest" description="Disordered" evidence="1">
    <location>
        <begin position="67"/>
        <end position="88"/>
    </location>
</feature>
<gene>
    <name evidence="2" type="primary">bioB</name>
    <name evidence="2" type="ORF">g.23200</name>
</gene>
<sequence>MDDNEKLQAGSGRCMRVVSQPTTPTSPTLNLMEQLLLAKMERHSIADNDQSDIAGLSKKIGLLRTESMDSQTSASTFSSAQSGDSGGNRYCKCDDCLLGIVDKHRRLAPLTGRKKSSGWRKL</sequence>
<dbReference type="AlphaFoldDB" id="A0A0C9QZY1"/>